<dbReference type="SUPFAM" id="SSF46966">
    <property type="entry name" value="Spectrin repeat"/>
    <property type="match status" value="1"/>
</dbReference>
<dbReference type="Proteomes" id="UP001497482">
    <property type="component" value="Chromosome 8"/>
</dbReference>
<accession>A0AAV2ML21</accession>
<sequence length="268" mass="29321">MTKFLWLHTVGGAEAGSRSARNCRSPSIHRREKRGQSALKERSRTSLAFSPRGLSPEARSKPCVLLSADNTLLLTGHSHGYRDLCQRWRRSLLCAQSRVLHGLPASSGAEFTTEALARFQGDADPAATSITSSPLAAGRPSWPGCRCVPCQSTVDGEGQEEAAETRRLRGGGPHPSGDMNLCWNEIKRKSHNIRVRLEAFSDNSGKLQLSLQEIIEWLTAKDEELSEQLPIGGDVGAVQHQREFHQVGRESPHYNAAHFTPSPPGSNN</sequence>
<feature type="region of interest" description="Disordered" evidence="1">
    <location>
        <begin position="157"/>
        <end position="180"/>
    </location>
</feature>
<dbReference type="AlphaFoldDB" id="A0AAV2ML21"/>
<dbReference type="Gene3D" id="1.20.58.60">
    <property type="match status" value="1"/>
</dbReference>
<keyword evidence="3" id="KW-1185">Reference proteome</keyword>
<feature type="region of interest" description="Disordered" evidence="1">
    <location>
        <begin position="248"/>
        <end position="268"/>
    </location>
</feature>
<organism evidence="2 3">
    <name type="scientific">Knipowitschia caucasica</name>
    <name type="common">Caucasian dwarf goby</name>
    <name type="synonym">Pomatoschistus caucasicus</name>
    <dbReference type="NCBI Taxonomy" id="637954"/>
    <lineage>
        <taxon>Eukaryota</taxon>
        <taxon>Metazoa</taxon>
        <taxon>Chordata</taxon>
        <taxon>Craniata</taxon>
        <taxon>Vertebrata</taxon>
        <taxon>Euteleostomi</taxon>
        <taxon>Actinopterygii</taxon>
        <taxon>Neopterygii</taxon>
        <taxon>Teleostei</taxon>
        <taxon>Neoteleostei</taxon>
        <taxon>Acanthomorphata</taxon>
        <taxon>Gobiaria</taxon>
        <taxon>Gobiiformes</taxon>
        <taxon>Gobioidei</taxon>
        <taxon>Gobiidae</taxon>
        <taxon>Gobiinae</taxon>
        <taxon>Knipowitschia</taxon>
    </lineage>
</organism>
<evidence type="ECO:0000313" key="2">
    <source>
        <dbReference type="EMBL" id="CAL1613756.1"/>
    </source>
</evidence>
<gene>
    <name evidence="2" type="ORF">KC01_LOCUS39912</name>
</gene>
<reference evidence="2 3" key="1">
    <citation type="submission" date="2024-04" db="EMBL/GenBank/DDBJ databases">
        <authorList>
            <person name="Waldvogel A.-M."/>
            <person name="Schoenle A."/>
        </authorList>
    </citation>
    <scope>NUCLEOTIDE SEQUENCE [LARGE SCALE GENOMIC DNA]</scope>
</reference>
<protein>
    <submittedName>
        <fullName evidence="2">Uncharacterized protein</fullName>
    </submittedName>
</protein>
<dbReference type="EMBL" id="OZ035830">
    <property type="protein sequence ID" value="CAL1613756.1"/>
    <property type="molecule type" value="Genomic_DNA"/>
</dbReference>
<name>A0AAV2ML21_KNICA</name>
<evidence type="ECO:0000256" key="1">
    <source>
        <dbReference type="SAM" id="MobiDB-lite"/>
    </source>
</evidence>
<proteinExistence type="predicted"/>
<evidence type="ECO:0000313" key="3">
    <source>
        <dbReference type="Proteomes" id="UP001497482"/>
    </source>
</evidence>
<feature type="region of interest" description="Disordered" evidence="1">
    <location>
        <begin position="17"/>
        <end position="58"/>
    </location>
</feature>